<feature type="transmembrane region" description="Helical" evidence="1">
    <location>
        <begin position="244"/>
        <end position="266"/>
    </location>
</feature>
<gene>
    <name evidence="2" type="ORF">SAMN04488696_0833</name>
</gene>
<dbReference type="AlphaFoldDB" id="A0A1I4PQY4"/>
<feature type="transmembrane region" description="Helical" evidence="1">
    <location>
        <begin position="93"/>
        <end position="111"/>
    </location>
</feature>
<accession>A0A1I4PQY4</accession>
<keyword evidence="1" id="KW-0812">Transmembrane</keyword>
<dbReference type="EMBL" id="FOUJ01000001">
    <property type="protein sequence ID" value="SFM30119.1"/>
    <property type="molecule type" value="Genomic_DNA"/>
</dbReference>
<evidence type="ECO:0000313" key="3">
    <source>
        <dbReference type="Proteomes" id="UP000198535"/>
    </source>
</evidence>
<dbReference type="Proteomes" id="UP000198535">
    <property type="component" value="Unassembled WGS sequence"/>
</dbReference>
<evidence type="ECO:0000256" key="1">
    <source>
        <dbReference type="SAM" id="Phobius"/>
    </source>
</evidence>
<reference evidence="3" key="1">
    <citation type="submission" date="2016-10" db="EMBL/GenBank/DDBJ databases">
        <authorList>
            <person name="Varghese N."/>
            <person name="Submissions S."/>
        </authorList>
    </citation>
    <scope>NUCLEOTIDE SEQUENCE [LARGE SCALE GENOMIC DNA]</scope>
    <source>
        <strain evidence="3">Mob M</strain>
    </source>
</reference>
<dbReference type="STRING" id="487685.SAMN04488696_0833"/>
<organism evidence="2 3">
    <name type="scientific">Methanolobus profundi</name>
    <dbReference type="NCBI Taxonomy" id="487685"/>
    <lineage>
        <taxon>Archaea</taxon>
        <taxon>Methanobacteriati</taxon>
        <taxon>Methanobacteriota</taxon>
        <taxon>Stenosarchaea group</taxon>
        <taxon>Methanomicrobia</taxon>
        <taxon>Methanosarcinales</taxon>
        <taxon>Methanosarcinaceae</taxon>
        <taxon>Methanolobus</taxon>
    </lineage>
</organism>
<evidence type="ECO:0000313" key="2">
    <source>
        <dbReference type="EMBL" id="SFM30119.1"/>
    </source>
</evidence>
<proteinExistence type="predicted"/>
<feature type="transmembrane region" description="Helical" evidence="1">
    <location>
        <begin position="179"/>
        <end position="199"/>
    </location>
</feature>
<protein>
    <submittedName>
        <fullName evidence="2">Uncharacterized protein</fullName>
    </submittedName>
</protein>
<keyword evidence="1" id="KW-0472">Membrane</keyword>
<keyword evidence="1" id="KW-1133">Transmembrane helix</keyword>
<feature type="transmembrane region" description="Helical" evidence="1">
    <location>
        <begin position="211"/>
        <end position="232"/>
    </location>
</feature>
<sequence>MFVLFICSRRYSLFTEFILDLLKLGLLSRYNNEHEINYQRRIYAYLQKFQEYYGQFSQDMKEKLSKRIKEDDPEEIESMGPLGFKSCLTPESLWYIPIVFTILLIAVGWVITLPPWQTGDGTAEIIDPLSFLTENERLYPIDNNISNVSYSVSDKNTETIEDPVLNGLMRVFNITRTPVTFAFLGAYFYSMQILVRRFLRRDFRINVFITVSQRIILGIIATWVIFSIPAILSNNYNSFAAVEYMGKLNFLGFIIGAFPSIIWNFLKKHTADWYAFCLPDFTERFPLTELDGLDVWAELRFQEEDISNVPSLATADIVDLMLITRFPGERLIFWIDQAILYMTLGMDTADNNKNKKCENKTPIQNMGAIGIRTATSLIDNFQQNRSTDLWNKAGYTIEEIQSIITSIEANPNIRLIQAWRRFPSYERHCKCDPASWFLL</sequence>
<name>A0A1I4PQY4_9EURY</name>
<keyword evidence="3" id="KW-1185">Reference proteome</keyword>